<dbReference type="PROSITE" id="PS00216">
    <property type="entry name" value="SUGAR_TRANSPORT_1"/>
    <property type="match status" value="1"/>
</dbReference>
<keyword evidence="5 7" id="KW-1133">Transmembrane helix</keyword>
<protein>
    <submittedName>
        <fullName evidence="9">Major facilitator superfamily transporter</fullName>
    </submittedName>
</protein>
<dbReference type="HOGENOM" id="CLU_001265_39_2_0"/>
<sequence>MFGKGEGTMRAVNNDRRYLAFVIGASTVGSAIEWYDFYIFGSLAAILATHFFAKDHPVAALLNTIAIFTIGFLFRPLGAIIFGWYGDKIGRKRVFILTLLGMGLGTALIGVIPSYATIGVLAPILVFLLRVIQGLSVGGEWGGALTYVAEHAPDGKRGLYTGLLSPAAIYGLIISFFVVLGVRTALGEEAFRAWGWRIPFLLSLVLVLISLYVRLRLQETPMFAELKARRAVVQNPLKVTFTGENLRRVLIAAAVSFGQAVAWYTAIFWALFFLQTAQKLDLITTYKVLLPGLLVAPVLHIVMGWLSDSIGRKPIVLTGFVLAIVGFYPLYTLLGRFAQKDNLQYWPAALTVMGLMLIAAMVWGPLPALLAEYFPTQVRYTSLGVVQNAANGWGGGLVPYVTTWIQTATGNLMWALVYPIALPLLGLIVGLLFLPETARHRLWEQPGAAMATGDGE</sequence>
<dbReference type="PANTHER" id="PTHR43045">
    <property type="entry name" value="SHIKIMATE TRANSPORTER"/>
    <property type="match status" value="1"/>
</dbReference>
<evidence type="ECO:0000256" key="4">
    <source>
        <dbReference type="ARBA" id="ARBA00022692"/>
    </source>
</evidence>
<dbReference type="PROSITE" id="PS00217">
    <property type="entry name" value="SUGAR_TRANSPORT_2"/>
    <property type="match status" value="1"/>
</dbReference>
<feature type="transmembrane region" description="Helical" evidence="7">
    <location>
        <begin position="194"/>
        <end position="213"/>
    </location>
</feature>
<dbReference type="InterPro" id="IPR011701">
    <property type="entry name" value="MFS"/>
</dbReference>
<dbReference type="AlphaFoldDB" id="B9L4W5"/>
<dbReference type="InterPro" id="IPR036259">
    <property type="entry name" value="MFS_trans_sf"/>
</dbReference>
<evidence type="ECO:0000313" key="10">
    <source>
        <dbReference type="Proteomes" id="UP000000447"/>
    </source>
</evidence>
<feature type="transmembrane region" description="Helical" evidence="7">
    <location>
        <begin position="163"/>
        <end position="182"/>
    </location>
</feature>
<reference evidence="9 10" key="1">
    <citation type="journal article" date="2009" name="PLoS ONE">
        <title>Complete genome sequence of the aerobic CO-oxidizing thermophile Thermomicrobium roseum.</title>
        <authorList>
            <person name="Wu D."/>
            <person name="Raymond J."/>
            <person name="Wu M."/>
            <person name="Chatterji S."/>
            <person name="Ren Q."/>
            <person name="Graham J.E."/>
            <person name="Bryant D.A."/>
            <person name="Robb F."/>
            <person name="Colman A."/>
            <person name="Tallon L.J."/>
            <person name="Badger J.H."/>
            <person name="Madupu R."/>
            <person name="Ward N.L."/>
            <person name="Eisen J.A."/>
        </authorList>
    </citation>
    <scope>NUCLEOTIDE SEQUENCE [LARGE SCALE GENOMIC DNA]</scope>
    <source>
        <strain evidence="10">ATCC 27502 / DSM 5159 / P-2</strain>
        <plasmid evidence="9">unnamed</plasmid>
    </source>
</reference>
<keyword evidence="4 7" id="KW-0812">Transmembrane</keyword>
<dbReference type="SUPFAM" id="SSF103473">
    <property type="entry name" value="MFS general substrate transporter"/>
    <property type="match status" value="1"/>
</dbReference>
<keyword evidence="3" id="KW-1003">Cell membrane</keyword>
<evidence type="ECO:0000256" key="2">
    <source>
        <dbReference type="ARBA" id="ARBA00022448"/>
    </source>
</evidence>
<dbReference type="InterPro" id="IPR005829">
    <property type="entry name" value="Sugar_transporter_CS"/>
</dbReference>
<geneLocation type="plasmid" evidence="10">
    <name>Tros</name>
</geneLocation>
<feature type="transmembrane region" description="Helical" evidence="7">
    <location>
        <begin position="249"/>
        <end position="274"/>
    </location>
</feature>
<keyword evidence="6 7" id="KW-0472">Membrane</keyword>
<accession>B9L4W5</accession>
<organism evidence="9 10">
    <name type="scientific">Thermomicrobium roseum (strain ATCC 27502 / DSM 5159 / P-2)</name>
    <dbReference type="NCBI Taxonomy" id="309801"/>
    <lineage>
        <taxon>Bacteria</taxon>
        <taxon>Pseudomonadati</taxon>
        <taxon>Thermomicrobiota</taxon>
        <taxon>Thermomicrobia</taxon>
        <taxon>Thermomicrobiales</taxon>
        <taxon>Thermomicrobiaceae</taxon>
        <taxon>Thermomicrobium</taxon>
    </lineage>
</organism>
<comment type="subcellular location">
    <subcellularLocation>
        <location evidence="1">Cell membrane</location>
        <topology evidence="1">Multi-pass membrane protein</topology>
    </subcellularLocation>
</comment>
<feature type="transmembrane region" description="Helical" evidence="7">
    <location>
        <begin position="59"/>
        <end position="82"/>
    </location>
</feature>
<feature type="transmembrane region" description="Helical" evidence="7">
    <location>
        <begin position="346"/>
        <end position="366"/>
    </location>
</feature>
<dbReference type="PANTHER" id="PTHR43045:SF7">
    <property type="entry name" value="MAJOR FACILITATOR SUPERFAMILY TRANSPORTER"/>
    <property type="match status" value="1"/>
</dbReference>
<dbReference type="PROSITE" id="PS50850">
    <property type="entry name" value="MFS"/>
    <property type="match status" value="1"/>
</dbReference>
<evidence type="ECO:0000256" key="7">
    <source>
        <dbReference type="SAM" id="Phobius"/>
    </source>
</evidence>
<dbReference type="GO" id="GO:0005886">
    <property type="term" value="C:plasma membrane"/>
    <property type="evidence" value="ECO:0007669"/>
    <property type="project" value="UniProtKB-SubCell"/>
</dbReference>
<keyword evidence="9" id="KW-0614">Plasmid</keyword>
<evidence type="ECO:0000256" key="1">
    <source>
        <dbReference type="ARBA" id="ARBA00004651"/>
    </source>
</evidence>
<proteinExistence type="predicted"/>
<feature type="transmembrane region" description="Helical" evidence="7">
    <location>
        <begin position="94"/>
        <end position="127"/>
    </location>
</feature>
<dbReference type="InterPro" id="IPR020846">
    <property type="entry name" value="MFS_dom"/>
</dbReference>
<dbReference type="GO" id="GO:0022857">
    <property type="term" value="F:transmembrane transporter activity"/>
    <property type="evidence" value="ECO:0007669"/>
    <property type="project" value="InterPro"/>
</dbReference>
<dbReference type="Gene3D" id="1.20.1250.20">
    <property type="entry name" value="MFS general substrate transporter like domains"/>
    <property type="match status" value="2"/>
</dbReference>
<gene>
    <name evidence="9" type="ordered locus">trd_A0829</name>
</gene>
<name>B9L4W5_THERP</name>
<dbReference type="EMBL" id="CP001276">
    <property type="protein sequence ID" value="ACM06846.1"/>
    <property type="molecule type" value="Genomic_DNA"/>
</dbReference>
<evidence type="ECO:0000256" key="5">
    <source>
        <dbReference type="ARBA" id="ARBA00022989"/>
    </source>
</evidence>
<dbReference type="Pfam" id="PF07690">
    <property type="entry name" value="MFS_1"/>
    <property type="match status" value="1"/>
</dbReference>
<dbReference type="Proteomes" id="UP000000447">
    <property type="component" value="Plasmid unnamed"/>
</dbReference>
<evidence type="ECO:0000256" key="3">
    <source>
        <dbReference type="ARBA" id="ARBA00022475"/>
    </source>
</evidence>
<dbReference type="eggNOG" id="COG0477">
    <property type="taxonomic scope" value="Bacteria"/>
</dbReference>
<keyword evidence="10" id="KW-1185">Reference proteome</keyword>
<feature type="transmembrane region" description="Helical" evidence="7">
    <location>
        <begin position="286"/>
        <end position="303"/>
    </location>
</feature>
<evidence type="ECO:0000313" key="9">
    <source>
        <dbReference type="EMBL" id="ACM06846.1"/>
    </source>
</evidence>
<feature type="transmembrane region" description="Helical" evidence="7">
    <location>
        <begin position="412"/>
        <end position="434"/>
    </location>
</feature>
<evidence type="ECO:0000256" key="6">
    <source>
        <dbReference type="ARBA" id="ARBA00023136"/>
    </source>
</evidence>
<dbReference type="FunFam" id="1.20.1250.20:FF:000001">
    <property type="entry name" value="Dicarboxylate MFS transporter"/>
    <property type="match status" value="1"/>
</dbReference>
<feature type="domain" description="Major facilitator superfamily (MFS) profile" evidence="8">
    <location>
        <begin position="22"/>
        <end position="438"/>
    </location>
</feature>
<evidence type="ECO:0000259" key="8">
    <source>
        <dbReference type="PROSITE" id="PS50850"/>
    </source>
</evidence>
<keyword evidence="2" id="KW-0813">Transport</keyword>
<feature type="transmembrane region" description="Helical" evidence="7">
    <location>
        <begin position="315"/>
        <end position="334"/>
    </location>
</feature>
<dbReference type="KEGG" id="tro:trd_A0829"/>